<evidence type="ECO:0000256" key="9">
    <source>
        <dbReference type="SAM" id="Phobius"/>
    </source>
</evidence>
<sequence>MLVVTTLIEVLYVLALFGLAVYGVNSVVNIALFEWKKGKPMQPNPLPDWPSVTVQLPTYNERYMVERLLNAVTALDYPREKLQIQMLDDSTDETAVLVRRIVAKYIARGHNIELIQRKDRSGFKAGALAEGLKTATGDLVAIFDADFIPSPDWLKKTVIYFGDPKLACMQTRWGHLNSGTDLFAHAQSLGIDGHFIVEQTARSRNSLFLNFNGTAGIWRRTAIEDAGGWQPDTLCEDLDLSYRVQMHGWHIGYTPEVVVKAELPAQVEAFKKQQFRWAKGSFQVVRKTLGNLWRAPITIAQRVMGTIHLLAYIVHPLMLVTLLLMLPIGLLDPKFLKMFPWTMITAFGPPLVYLCAKTEFTPRLIDRLKLIPALVMIGFGLSVNNTLAVLQGLFSKDMGSFVRTPKFDLTATRASNWQGKPYVMSISPLISVELGLAIYAILSIILLLPSQGLGTMPLLLVYAISYSYMAGLNLVQNWQSSQVRRASNPSEA</sequence>
<organism evidence="10">
    <name type="scientific">Longilinea arvoryzae</name>
    <dbReference type="NCBI Taxonomy" id="360412"/>
    <lineage>
        <taxon>Bacteria</taxon>
        <taxon>Bacillati</taxon>
        <taxon>Chloroflexota</taxon>
        <taxon>Anaerolineae</taxon>
        <taxon>Anaerolineales</taxon>
        <taxon>Anaerolineaceae</taxon>
        <taxon>Longilinea</taxon>
    </lineage>
</organism>
<gene>
    <name evidence="10" type="ORF">LARV_00186</name>
</gene>
<dbReference type="GO" id="GO:0071555">
    <property type="term" value="P:cell wall organization"/>
    <property type="evidence" value="ECO:0007669"/>
    <property type="project" value="UniProtKB-KW"/>
</dbReference>
<dbReference type="PANTHER" id="PTHR32044:SF80">
    <property type="entry name" value="XYLOGLUCAN GLYCOSYLTRANSFERASE 2-RELATED"/>
    <property type="match status" value="1"/>
</dbReference>
<keyword evidence="11" id="KW-1185">Reference proteome</keyword>
<feature type="transmembrane region" description="Helical" evidence="9">
    <location>
        <begin position="12"/>
        <end position="33"/>
    </location>
</feature>
<reference evidence="10" key="1">
    <citation type="submission" date="2015-07" db="EMBL/GenBank/DDBJ databases">
        <title>Draft Genome Sequences of Anaerolinea thermolimosa IMO-1, Bellilinea caldifistulae GOMI-1, Leptolinea tardivitalis YMTK-2, Levilinea saccharolytica KIBI-1,Longilinea arvoryzae KOME-1, Previously Described as Members of the Anaerolineaceae (Chloroflexi).</title>
        <authorList>
            <person name="Sekiguchi Y."/>
            <person name="Ohashi A."/>
            <person name="Matsuura N."/>
            <person name="Tourlousse M.D."/>
        </authorList>
    </citation>
    <scope>NUCLEOTIDE SEQUENCE [LARGE SCALE GENOMIC DNA]</scope>
    <source>
        <strain evidence="10">KOME-1</strain>
    </source>
</reference>
<evidence type="ECO:0000256" key="7">
    <source>
        <dbReference type="ARBA" id="ARBA00023136"/>
    </source>
</evidence>
<comment type="subcellular location">
    <subcellularLocation>
        <location evidence="1">Golgi apparatus membrane</location>
        <topology evidence="1">Multi-pass membrane protein</topology>
    </subcellularLocation>
</comment>
<dbReference type="FunFam" id="3.90.550.10:FF:000057">
    <property type="entry name" value="Glycosyltransferase-like protein, family 2"/>
    <property type="match status" value="1"/>
</dbReference>
<keyword evidence="3 10" id="KW-0808">Transferase</keyword>
<evidence type="ECO:0000256" key="5">
    <source>
        <dbReference type="ARBA" id="ARBA00022989"/>
    </source>
</evidence>
<dbReference type="AlphaFoldDB" id="A0A0S7BDC7"/>
<proteinExistence type="predicted"/>
<name>A0A0S7BDC7_9CHLR</name>
<dbReference type="PANTHER" id="PTHR32044">
    <property type="entry name" value="GLUCOMANNAN 4-BETA-MANNOSYLTRANSFERASE 9"/>
    <property type="match status" value="1"/>
</dbReference>
<dbReference type="Proteomes" id="UP000055060">
    <property type="component" value="Unassembled WGS sequence"/>
</dbReference>
<dbReference type="RefSeq" id="WP_075071875.1">
    <property type="nucleotide sequence ID" value="NZ_DF967972.1"/>
</dbReference>
<feature type="transmembrane region" description="Helical" evidence="9">
    <location>
        <begin position="370"/>
        <end position="394"/>
    </location>
</feature>
<keyword evidence="7 9" id="KW-0472">Membrane</keyword>
<dbReference type="GO" id="GO:0016757">
    <property type="term" value="F:glycosyltransferase activity"/>
    <property type="evidence" value="ECO:0007669"/>
    <property type="project" value="UniProtKB-KW"/>
</dbReference>
<dbReference type="OrthoDB" id="9806824at2"/>
<feature type="transmembrane region" description="Helical" evidence="9">
    <location>
        <begin position="309"/>
        <end position="331"/>
    </location>
</feature>
<feature type="transmembrane region" description="Helical" evidence="9">
    <location>
        <begin position="422"/>
        <end position="448"/>
    </location>
</feature>
<evidence type="ECO:0000313" key="10">
    <source>
        <dbReference type="EMBL" id="GAP12451.1"/>
    </source>
</evidence>
<evidence type="ECO:0000256" key="2">
    <source>
        <dbReference type="ARBA" id="ARBA00022676"/>
    </source>
</evidence>
<evidence type="ECO:0000256" key="1">
    <source>
        <dbReference type="ARBA" id="ARBA00004653"/>
    </source>
</evidence>
<dbReference type="EMBL" id="DF967972">
    <property type="protein sequence ID" value="GAP12451.1"/>
    <property type="molecule type" value="Genomic_DNA"/>
</dbReference>
<dbReference type="SUPFAM" id="SSF53448">
    <property type="entry name" value="Nucleotide-diphospho-sugar transferases"/>
    <property type="match status" value="1"/>
</dbReference>
<accession>A0A0S7BDC7</accession>
<keyword evidence="4 9" id="KW-0812">Transmembrane</keyword>
<dbReference type="Pfam" id="PF13641">
    <property type="entry name" value="Glyco_tranf_2_3"/>
    <property type="match status" value="1"/>
</dbReference>
<evidence type="ECO:0000256" key="3">
    <source>
        <dbReference type="ARBA" id="ARBA00022679"/>
    </source>
</evidence>
<keyword evidence="6" id="KW-0333">Golgi apparatus</keyword>
<dbReference type="STRING" id="360412.LARV_00186"/>
<dbReference type="InterPro" id="IPR029044">
    <property type="entry name" value="Nucleotide-diphossugar_trans"/>
</dbReference>
<protein>
    <submittedName>
        <fullName evidence="10">Glycosyltransferase</fullName>
    </submittedName>
</protein>
<keyword evidence="2" id="KW-0328">Glycosyltransferase</keyword>
<evidence type="ECO:0000256" key="6">
    <source>
        <dbReference type="ARBA" id="ARBA00023034"/>
    </source>
</evidence>
<keyword evidence="8" id="KW-0961">Cell wall biogenesis/degradation</keyword>
<dbReference type="Gene3D" id="3.90.550.10">
    <property type="entry name" value="Spore Coat Polysaccharide Biosynthesis Protein SpsA, Chain A"/>
    <property type="match status" value="1"/>
</dbReference>
<evidence type="ECO:0000256" key="8">
    <source>
        <dbReference type="ARBA" id="ARBA00023316"/>
    </source>
</evidence>
<feature type="transmembrane region" description="Helical" evidence="9">
    <location>
        <begin position="454"/>
        <end position="475"/>
    </location>
</feature>
<evidence type="ECO:0000313" key="11">
    <source>
        <dbReference type="Proteomes" id="UP000055060"/>
    </source>
</evidence>
<evidence type="ECO:0000256" key="4">
    <source>
        <dbReference type="ARBA" id="ARBA00022692"/>
    </source>
</evidence>
<keyword evidence="5 9" id="KW-1133">Transmembrane helix</keyword>